<evidence type="ECO:0000313" key="3">
    <source>
        <dbReference type="Proteomes" id="UP001493487"/>
    </source>
</evidence>
<comment type="caution">
    <text evidence="2">The sequence shown here is derived from an EMBL/GenBank/DDBJ whole genome shotgun (WGS) entry which is preliminary data.</text>
</comment>
<keyword evidence="3" id="KW-1185">Reference proteome</keyword>
<proteinExistence type="predicted"/>
<feature type="transmembrane region" description="Helical" evidence="1">
    <location>
        <begin position="27"/>
        <end position="45"/>
    </location>
</feature>
<name>A0ABV1KQ17_9BACL</name>
<protein>
    <submittedName>
        <fullName evidence="2">Uncharacterized protein</fullName>
    </submittedName>
</protein>
<gene>
    <name evidence="2" type="ORF">QJS35_07085</name>
</gene>
<accession>A0ABV1KQ17</accession>
<dbReference type="EMBL" id="JASKHM010000003">
    <property type="protein sequence ID" value="MEQ4482158.1"/>
    <property type="molecule type" value="Genomic_DNA"/>
</dbReference>
<dbReference type="Proteomes" id="UP001493487">
    <property type="component" value="Unassembled WGS sequence"/>
</dbReference>
<sequence>MQFVYSDAEAGALADGLGLSMPVPESGTTASVPSLLLLLLLHAVAPNSSAMLIVAVISSVIHFLLFIADFMAEVPSLFT</sequence>
<organism evidence="2 3">
    <name type="scientific">Cohnella silvisoli</name>
    <dbReference type="NCBI Taxonomy" id="2873699"/>
    <lineage>
        <taxon>Bacteria</taxon>
        <taxon>Bacillati</taxon>
        <taxon>Bacillota</taxon>
        <taxon>Bacilli</taxon>
        <taxon>Bacillales</taxon>
        <taxon>Paenibacillaceae</taxon>
        <taxon>Cohnella</taxon>
    </lineage>
</organism>
<evidence type="ECO:0000256" key="1">
    <source>
        <dbReference type="SAM" id="Phobius"/>
    </source>
</evidence>
<keyword evidence="1" id="KW-0812">Transmembrane</keyword>
<keyword evidence="1" id="KW-1133">Transmembrane helix</keyword>
<evidence type="ECO:0000313" key="2">
    <source>
        <dbReference type="EMBL" id="MEQ4482158.1"/>
    </source>
</evidence>
<feature type="transmembrane region" description="Helical" evidence="1">
    <location>
        <begin position="52"/>
        <end position="72"/>
    </location>
</feature>
<dbReference type="RefSeq" id="WP_232185176.1">
    <property type="nucleotide sequence ID" value="NZ_JAIOAP010000004.1"/>
</dbReference>
<keyword evidence="1" id="KW-0472">Membrane</keyword>
<reference evidence="2 3" key="1">
    <citation type="journal article" date="2023" name="Genome Announc.">
        <title>Pan-Genome Analyses of the Genus Cohnella and Proposal of the Novel Species Cohnella silvisoli sp. nov., Isolated from Forest Soil.</title>
        <authorList>
            <person name="Wang C."/>
            <person name="Mao L."/>
            <person name="Bao G."/>
            <person name="Zhu H."/>
        </authorList>
    </citation>
    <scope>NUCLEOTIDE SEQUENCE [LARGE SCALE GENOMIC DNA]</scope>
    <source>
        <strain evidence="2 3">NL03-T5-1</strain>
    </source>
</reference>